<sequence length="306" mass="33773">MKRSSGWGELGGFGRELLQRRSNVAHGPSQWTASLPDAQWVELDRGRIAFVRTQSGPTDAVPVLLLHGWTWSMDLNFVDVFPRLADSHPVVALDQRGHGHSPRSASTFDIADLADDAVDVLNALGIQRAIVCGFSLGGIVGLQLALRHPDRVAGLSVQACALSYRQTVRDRLVWPLLRATTILGERPEPTSAIARVYQTYRHDATFDQRWPWVRTELARTTHSGIVEAGAAVRRHDLRGQVAGLRELPTSMLVTSRDTVCLPWLQHQLADQIGARIVELDEDHLAPITHPEQYAAAAIESIRLAAH</sequence>
<evidence type="ECO:0000313" key="3">
    <source>
        <dbReference type="Proteomes" id="UP000655868"/>
    </source>
</evidence>
<keyword evidence="2" id="KW-0378">Hydrolase</keyword>
<dbReference type="SUPFAM" id="SSF53474">
    <property type="entry name" value="alpha/beta-Hydrolases"/>
    <property type="match status" value="1"/>
</dbReference>
<dbReference type="GO" id="GO:0016787">
    <property type="term" value="F:hydrolase activity"/>
    <property type="evidence" value="ECO:0007669"/>
    <property type="project" value="UniProtKB-KW"/>
</dbReference>
<feature type="domain" description="AB hydrolase-1" evidence="1">
    <location>
        <begin position="62"/>
        <end position="176"/>
    </location>
</feature>
<dbReference type="PANTHER" id="PTHR43194:SF5">
    <property type="entry name" value="PIMELOYL-[ACYL-CARRIER PROTEIN] METHYL ESTER ESTERASE"/>
    <property type="match status" value="1"/>
</dbReference>
<gene>
    <name evidence="2" type="ORF">JGU71_00270</name>
</gene>
<protein>
    <submittedName>
        <fullName evidence="2">Alpha/beta fold hydrolase</fullName>
    </submittedName>
</protein>
<reference evidence="2" key="1">
    <citation type="submission" date="2020-12" db="EMBL/GenBank/DDBJ databases">
        <title>Antrihabitans popcorni sp. nov. and Antrihabitans auranticaus sp. nov., isolated from a larva cave.</title>
        <authorList>
            <person name="Lee S.D."/>
            <person name="Kim I.S."/>
        </authorList>
    </citation>
    <scope>NUCLEOTIDE SEQUENCE</scope>
    <source>
        <strain evidence="2">YC3-6</strain>
    </source>
</reference>
<accession>A0A934U000</accession>
<proteinExistence type="predicted"/>
<dbReference type="PANTHER" id="PTHR43194">
    <property type="entry name" value="HYDROLASE ALPHA/BETA FOLD FAMILY"/>
    <property type="match status" value="1"/>
</dbReference>
<dbReference type="Gene3D" id="3.40.50.1820">
    <property type="entry name" value="alpha/beta hydrolase"/>
    <property type="match status" value="1"/>
</dbReference>
<name>A0A934U000_9NOCA</name>
<dbReference type="RefSeq" id="WP_199700903.1">
    <property type="nucleotide sequence ID" value="NZ_JAEMNV010000001.1"/>
</dbReference>
<keyword evidence="3" id="KW-1185">Reference proteome</keyword>
<dbReference type="AlphaFoldDB" id="A0A934U000"/>
<comment type="caution">
    <text evidence="2">The sequence shown here is derived from an EMBL/GenBank/DDBJ whole genome shotgun (WGS) entry which is preliminary data.</text>
</comment>
<dbReference type="Pfam" id="PF00561">
    <property type="entry name" value="Abhydrolase_1"/>
    <property type="match status" value="1"/>
</dbReference>
<dbReference type="PRINTS" id="PR00111">
    <property type="entry name" value="ABHYDROLASE"/>
</dbReference>
<dbReference type="Proteomes" id="UP000655868">
    <property type="component" value="Unassembled WGS sequence"/>
</dbReference>
<evidence type="ECO:0000259" key="1">
    <source>
        <dbReference type="Pfam" id="PF00561"/>
    </source>
</evidence>
<dbReference type="InterPro" id="IPR029058">
    <property type="entry name" value="AB_hydrolase_fold"/>
</dbReference>
<organism evidence="2 3">
    <name type="scientific">Antrihabitans stalagmiti</name>
    <dbReference type="NCBI Taxonomy" id="2799499"/>
    <lineage>
        <taxon>Bacteria</taxon>
        <taxon>Bacillati</taxon>
        <taxon>Actinomycetota</taxon>
        <taxon>Actinomycetes</taxon>
        <taxon>Mycobacteriales</taxon>
        <taxon>Nocardiaceae</taxon>
        <taxon>Antrihabitans</taxon>
    </lineage>
</organism>
<dbReference type="EMBL" id="JAEMNV010000001">
    <property type="protein sequence ID" value="MBJ8337305.1"/>
    <property type="molecule type" value="Genomic_DNA"/>
</dbReference>
<dbReference type="InterPro" id="IPR000073">
    <property type="entry name" value="AB_hydrolase_1"/>
</dbReference>
<evidence type="ECO:0000313" key="2">
    <source>
        <dbReference type="EMBL" id="MBJ8337305.1"/>
    </source>
</evidence>
<dbReference type="InterPro" id="IPR050228">
    <property type="entry name" value="Carboxylesterase_BioH"/>
</dbReference>